<dbReference type="SUPFAM" id="SSF47954">
    <property type="entry name" value="Cyclin-like"/>
    <property type="match status" value="1"/>
</dbReference>
<dbReference type="InterPro" id="IPR036915">
    <property type="entry name" value="Cyclin-like_sf"/>
</dbReference>
<dbReference type="EMBL" id="FN649760">
    <property type="protein sequence ID" value="CBJ28524.1"/>
    <property type="molecule type" value="Genomic_DNA"/>
</dbReference>
<evidence type="ECO:0000256" key="1">
    <source>
        <dbReference type="SAM" id="MobiDB-lite"/>
    </source>
</evidence>
<proteinExistence type="predicted"/>
<evidence type="ECO:0000313" key="3">
    <source>
        <dbReference type="Proteomes" id="UP000002630"/>
    </source>
</evidence>
<dbReference type="Proteomes" id="UP000002630">
    <property type="component" value="Unassembled WGS sequence"/>
</dbReference>
<dbReference type="OrthoDB" id="10338231at2759"/>
<feature type="region of interest" description="Disordered" evidence="1">
    <location>
        <begin position="883"/>
        <end position="918"/>
    </location>
</feature>
<sequence>MTSPQAGWRRSPDPVFTTPRAASEVSLWRNRLPVAVNENYPGVSNLEPWLDEIIGVSSDRRNTRAAAPGPAITATPASCRRVLANAWASFERADPARDTTPRGTSQATALSLFALNPVLAETRETLQPERANLVQPSSEHSRRPPTPPARQPAAEPLQGAIALSTEEADSMLAHTFLKQERQSDNVLMGFYMLRGRQPQLFSAFTSGIVDIATGLTAGAGVAPSHPVAADTVALAIINLARFVATTAEEGIADDNRDLLPLVCLLMAQKLEDNGPDSLLSAMLTVCNVGDPDHTATKKRVARLEAKVCASLKWALYAVTPTTFGHLFLARALSEGALAGGQSQVRELTTVTSLRWVQLGYLSEFKPSELAAAAMFCAVLRERDFQEARQVNEATRSGVVDLESSRFWGLYREEDSHNAVPTIMDAIDAAGVGMGADDRGTGAAQRYIDGAADKDEGSGTAYGCNDSDTEGPTPPPTREPGEALEAFFTDDQQVSRAVSRSGNTSSPDRQDMDEPENGSGKSTTCSARSIIGERTPCTTGGMTAPSREFATASHFSPILLDDRYTTAMSAGASPSPSEHTLGVLGHDRGSDVEISAGTPPSAGFVTLTTGSTQPAAVRISPSQAQADPDVPGATARIKSVGLNEGPFEIIGGDDGGSDDVSDDNNTLGLPQVEVIPGNNSTNEVAEWDVGVEMTMEEAGELLLQQRPHLVPAPAMVDGGYSHLAPGLSHVEPRDGDTEMRWERAAMRRLDDGVKAFQRQEKRQGVAPLVFWGEGGVLLPVVPPAQVDARTSPPAVDSNSTDDTIEWKREVERQLEEAGKLLRQQNLHLVTAVAVGSHALLRPEDVYPPLFHTNGNQDDAPASQHAATTALLRPDAFTGAFQCQEEGNADSAPPGSSRRTFYPLLFHTNGSQDDAPASQHTTATALLRPDAFAGEFQS</sequence>
<name>D7FHG2_ECTSI</name>
<protein>
    <submittedName>
        <fullName evidence="2">Cyclin D2</fullName>
    </submittedName>
</protein>
<gene>
    <name evidence="2" type="ORF">Esi_0108_0021</name>
</gene>
<dbReference type="InParanoid" id="D7FHG2"/>
<feature type="compositionally biased region" description="Polar residues" evidence="1">
    <location>
        <begin position="906"/>
        <end position="918"/>
    </location>
</feature>
<dbReference type="Gene3D" id="1.10.472.10">
    <property type="entry name" value="Cyclin-like"/>
    <property type="match status" value="2"/>
</dbReference>
<reference evidence="2 3" key="1">
    <citation type="journal article" date="2010" name="Nature">
        <title>The Ectocarpus genome and the independent evolution of multicellularity in brown algae.</title>
        <authorList>
            <person name="Cock J.M."/>
            <person name="Sterck L."/>
            <person name="Rouze P."/>
            <person name="Scornet D."/>
            <person name="Allen A.E."/>
            <person name="Amoutzias G."/>
            <person name="Anthouard V."/>
            <person name="Artiguenave F."/>
            <person name="Aury J.M."/>
            <person name="Badger J.H."/>
            <person name="Beszteri B."/>
            <person name="Billiau K."/>
            <person name="Bonnet E."/>
            <person name="Bothwell J.H."/>
            <person name="Bowler C."/>
            <person name="Boyen C."/>
            <person name="Brownlee C."/>
            <person name="Carrano C.J."/>
            <person name="Charrier B."/>
            <person name="Cho G.Y."/>
            <person name="Coelho S.M."/>
            <person name="Collen J."/>
            <person name="Corre E."/>
            <person name="Da Silva C."/>
            <person name="Delage L."/>
            <person name="Delaroque N."/>
            <person name="Dittami S.M."/>
            <person name="Doulbeau S."/>
            <person name="Elias M."/>
            <person name="Farnham G."/>
            <person name="Gachon C.M."/>
            <person name="Gschloessl B."/>
            <person name="Heesch S."/>
            <person name="Jabbari K."/>
            <person name="Jubin C."/>
            <person name="Kawai H."/>
            <person name="Kimura K."/>
            <person name="Kloareg B."/>
            <person name="Kupper F.C."/>
            <person name="Lang D."/>
            <person name="Le Bail A."/>
            <person name="Leblanc C."/>
            <person name="Lerouge P."/>
            <person name="Lohr M."/>
            <person name="Lopez P.J."/>
            <person name="Martens C."/>
            <person name="Maumus F."/>
            <person name="Michel G."/>
            <person name="Miranda-Saavedra D."/>
            <person name="Morales J."/>
            <person name="Moreau H."/>
            <person name="Motomura T."/>
            <person name="Nagasato C."/>
            <person name="Napoli C.A."/>
            <person name="Nelson D.R."/>
            <person name="Nyvall-Collen P."/>
            <person name="Peters A.F."/>
            <person name="Pommier C."/>
            <person name="Potin P."/>
            <person name="Poulain J."/>
            <person name="Quesneville H."/>
            <person name="Read B."/>
            <person name="Rensing S.A."/>
            <person name="Ritter A."/>
            <person name="Rousvoal S."/>
            <person name="Samanta M."/>
            <person name="Samson G."/>
            <person name="Schroeder D.C."/>
            <person name="Segurens B."/>
            <person name="Strittmatter M."/>
            <person name="Tonon T."/>
            <person name="Tregear J.W."/>
            <person name="Valentin K."/>
            <person name="von Dassow P."/>
            <person name="Yamagishi T."/>
            <person name="Van de Peer Y."/>
            <person name="Wincker P."/>
        </authorList>
    </citation>
    <scope>NUCLEOTIDE SEQUENCE [LARGE SCALE GENOMIC DNA]</scope>
    <source>
        <strain evidence="3">Ec32 / CCAP1310/4</strain>
    </source>
</reference>
<evidence type="ECO:0000313" key="2">
    <source>
        <dbReference type="EMBL" id="CBJ28524.1"/>
    </source>
</evidence>
<dbReference type="PANTHER" id="PTHR10177">
    <property type="entry name" value="CYCLINS"/>
    <property type="match status" value="1"/>
</dbReference>
<feature type="region of interest" description="Disordered" evidence="1">
    <location>
        <begin position="128"/>
        <end position="155"/>
    </location>
</feature>
<dbReference type="InterPro" id="IPR039361">
    <property type="entry name" value="Cyclin"/>
</dbReference>
<organism evidence="2 3">
    <name type="scientific">Ectocarpus siliculosus</name>
    <name type="common">Brown alga</name>
    <name type="synonym">Conferva siliculosa</name>
    <dbReference type="NCBI Taxonomy" id="2880"/>
    <lineage>
        <taxon>Eukaryota</taxon>
        <taxon>Sar</taxon>
        <taxon>Stramenopiles</taxon>
        <taxon>Ochrophyta</taxon>
        <taxon>PX clade</taxon>
        <taxon>Phaeophyceae</taxon>
        <taxon>Ectocarpales</taxon>
        <taxon>Ectocarpaceae</taxon>
        <taxon>Ectocarpus</taxon>
    </lineage>
</organism>
<keyword evidence="3" id="KW-1185">Reference proteome</keyword>
<feature type="compositionally biased region" description="Polar residues" evidence="1">
    <location>
        <begin position="489"/>
        <end position="506"/>
    </location>
</feature>
<dbReference type="STRING" id="2880.D7FHG2"/>
<feature type="region of interest" description="Disordered" evidence="1">
    <location>
        <begin position="449"/>
        <end position="544"/>
    </location>
</feature>
<accession>D7FHG2</accession>
<dbReference type="AlphaFoldDB" id="D7FHG2"/>